<keyword evidence="5" id="KW-1185">Reference proteome</keyword>
<keyword evidence="2" id="KW-0479">Metal-binding</keyword>
<keyword evidence="1" id="KW-0645">Protease</keyword>
<evidence type="ECO:0000256" key="3">
    <source>
        <dbReference type="ARBA" id="ARBA00022801"/>
    </source>
</evidence>
<dbReference type="Pfam" id="PF01546">
    <property type="entry name" value="Peptidase_M20"/>
    <property type="match status" value="1"/>
</dbReference>
<dbReference type="Gene3D" id="3.30.70.360">
    <property type="match status" value="1"/>
</dbReference>
<evidence type="ECO:0000256" key="2">
    <source>
        <dbReference type="ARBA" id="ARBA00022723"/>
    </source>
</evidence>
<name>A0ABW5A6P9_9RHOB</name>
<keyword evidence="3" id="KW-0378">Hydrolase</keyword>
<dbReference type="PANTHER" id="PTHR43270">
    <property type="entry name" value="BETA-ALA-HIS DIPEPTIDASE"/>
    <property type="match status" value="1"/>
</dbReference>
<gene>
    <name evidence="4" type="ORF">ACFSM0_07870</name>
</gene>
<dbReference type="RefSeq" id="WP_377389008.1">
    <property type="nucleotide sequence ID" value="NZ_JBHUIX010000009.1"/>
</dbReference>
<comment type="caution">
    <text evidence="4">The sequence shown here is derived from an EMBL/GenBank/DDBJ whole genome shotgun (WGS) entry which is preliminary data.</text>
</comment>
<dbReference type="EMBL" id="JBHUIX010000009">
    <property type="protein sequence ID" value="MFD2174002.1"/>
    <property type="molecule type" value="Genomic_DNA"/>
</dbReference>
<sequence length="447" mass="46890">MTSETVFAEALALTRLWCAIPSVRGNDAAMRAQADALVGWMQSDLGAKIIARTPARGRAEVLHARIDIGAPRTVILYNMYDVMPAQREGWSVDPWEGGIRDLPGVGESYIARGAENNKGPLAGMLCVLKALVTSGRLGVNVEILLDGEEENGSGGMRAYLEAPDCPVRPSAAAIFPSFCEYGGGPPRVYLGFSGIARGAVVVEGGAWGGPKTAIHSSNAPWIANPAARLVEALGRIGTAPTGTLGQITLDDAAAGITAKLAETFDPAAELRFRNTECFAVAGDALALLSHVLTTASFNISRIETQPAAGEGVIPQGARAGFELRAPPGLDPADYLARIAEDLTRLPGARLELDDSYPGTRFGAETPGVAALLAAYAESAAQPPQIWPWAIGAAPGYAFARHARSFLLAGAGRGGNAHGIDEFMTLEGYRRFLTSVELWLVAMAEGAR</sequence>
<dbReference type="PANTHER" id="PTHR43270:SF4">
    <property type="entry name" value="CARNOSINE DIPEPTIDASE 2, ISOFORM A"/>
    <property type="match status" value="1"/>
</dbReference>
<dbReference type="Gene3D" id="3.40.630.10">
    <property type="entry name" value="Zn peptidases"/>
    <property type="match status" value="1"/>
</dbReference>
<dbReference type="InterPro" id="IPR051458">
    <property type="entry name" value="Cyt/Met_Dipeptidase"/>
</dbReference>
<organism evidence="4 5">
    <name type="scientific">Rhodobacter lacus</name>
    <dbReference type="NCBI Taxonomy" id="1641972"/>
    <lineage>
        <taxon>Bacteria</taxon>
        <taxon>Pseudomonadati</taxon>
        <taxon>Pseudomonadota</taxon>
        <taxon>Alphaproteobacteria</taxon>
        <taxon>Rhodobacterales</taxon>
        <taxon>Rhodobacter group</taxon>
        <taxon>Rhodobacter</taxon>
    </lineage>
</organism>
<evidence type="ECO:0000256" key="1">
    <source>
        <dbReference type="ARBA" id="ARBA00022670"/>
    </source>
</evidence>
<dbReference type="SUPFAM" id="SSF53187">
    <property type="entry name" value="Zn-dependent exopeptidases"/>
    <property type="match status" value="1"/>
</dbReference>
<proteinExistence type="predicted"/>
<evidence type="ECO:0000313" key="4">
    <source>
        <dbReference type="EMBL" id="MFD2174002.1"/>
    </source>
</evidence>
<protein>
    <submittedName>
        <fullName evidence="4">M20 family metallopeptidase</fullName>
    </submittedName>
</protein>
<accession>A0ABW5A6P9</accession>
<dbReference type="Proteomes" id="UP001597413">
    <property type="component" value="Unassembled WGS sequence"/>
</dbReference>
<reference evidence="5" key="1">
    <citation type="journal article" date="2019" name="Int. J. Syst. Evol. Microbiol.">
        <title>The Global Catalogue of Microorganisms (GCM) 10K type strain sequencing project: providing services to taxonomists for standard genome sequencing and annotation.</title>
        <authorList>
            <consortium name="The Broad Institute Genomics Platform"/>
            <consortium name="The Broad Institute Genome Sequencing Center for Infectious Disease"/>
            <person name="Wu L."/>
            <person name="Ma J."/>
        </authorList>
    </citation>
    <scope>NUCLEOTIDE SEQUENCE [LARGE SCALE GENOMIC DNA]</scope>
    <source>
        <strain evidence="5">CCUG 55131</strain>
    </source>
</reference>
<evidence type="ECO:0000313" key="5">
    <source>
        <dbReference type="Proteomes" id="UP001597413"/>
    </source>
</evidence>
<dbReference type="InterPro" id="IPR002933">
    <property type="entry name" value="Peptidase_M20"/>
</dbReference>